<sequence>MAYSLCYKLAVVGSRASLTADGQAWRLTLSLGKNGCHNQIVGGKHVEKSVSILEASQRTRRARRKQDWVYNQQQS</sequence>
<keyword evidence="2" id="KW-1185">Reference proteome</keyword>
<evidence type="ECO:0000313" key="2">
    <source>
        <dbReference type="Proteomes" id="UP000245910"/>
    </source>
</evidence>
<protein>
    <submittedName>
        <fullName evidence="1">Uncharacterized protein</fullName>
    </submittedName>
</protein>
<name>A0A2L2TTR1_9HYPO</name>
<reference evidence="2" key="1">
    <citation type="submission" date="2014-10" db="EMBL/GenBank/DDBJ databases">
        <authorList>
            <person name="King R."/>
        </authorList>
    </citation>
    <scope>NUCLEOTIDE SEQUENCE [LARGE SCALE GENOMIC DNA]</scope>
    <source>
        <strain evidence="2">A3/5</strain>
    </source>
</reference>
<organism evidence="1 2">
    <name type="scientific">Fusarium venenatum</name>
    <dbReference type="NCBI Taxonomy" id="56646"/>
    <lineage>
        <taxon>Eukaryota</taxon>
        <taxon>Fungi</taxon>
        <taxon>Dikarya</taxon>
        <taxon>Ascomycota</taxon>
        <taxon>Pezizomycotina</taxon>
        <taxon>Sordariomycetes</taxon>
        <taxon>Hypocreomycetidae</taxon>
        <taxon>Hypocreales</taxon>
        <taxon>Nectriaceae</taxon>
        <taxon>Fusarium</taxon>
    </lineage>
</organism>
<accession>A0A2L2TTR1</accession>
<dbReference type="AlphaFoldDB" id="A0A2L2TTR1"/>
<dbReference type="EMBL" id="LN649231">
    <property type="protein sequence ID" value="CEI68947.1"/>
    <property type="molecule type" value="Genomic_DNA"/>
</dbReference>
<proteinExistence type="predicted"/>
<evidence type="ECO:0000313" key="1">
    <source>
        <dbReference type="EMBL" id="CEI68947.1"/>
    </source>
</evidence>
<dbReference type="Proteomes" id="UP000245910">
    <property type="component" value="Chromosome III"/>
</dbReference>